<organism evidence="2 3">
    <name type="scientific">Euplotes crassus</name>
    <dbReference type="NCBI Taxonomy" id="5936"/>
    <lineage>
        <taxon>Eukaryota</taxon>
        <taxon>Sar</taxon>
        <taxon>Alveolata</taxon>
        <taxon>Ciliophora</taxon>
        <taxon>Intramacronucleata</taxon>
        <taxon>Spirotrichea</taxon>
        <taxon>Hypotrichia</taxon>
        <taxon>Euplotida</taxon>
        <taxon>Euplotidae</taxon>
        <taxon>Moneuplotes</taxon>
    </lineage>
</organism>
<evidence type="ECO:0000313" key="3">
    <source>
        <dbReference type="Proteomes" id="UP001295684"/>
    </source>
</evidence>
<feature type="region of interest" description="Disordered" evidence="1">
    <location>
        <begin position="158"/>
        <end position="182"/>
    </location>
</feature>
<dbReference type="Proteomes" id="UP001295684">
    <property type="component" value="Unassembled WGS sequence"/>
</dbReference>
<evidence type="ECO:0000256" key="1">
    <source>
        <dbReference type="SAM" id="MobiDB-lite"/>
    </source>
</evidence>
<gene>
    <name evidence="2" type="ORF">ECRASSUSDP1_LOCUS3997</name>
</gene>
<sequence length="182" mass="20070">MKGPGMLMPQEVSSQLLAKVNATKNLEIVLQSCDHETRNTLLASHFLLNKPLIKRFFGMICCSGANERKVNTKNPKIEVDEGFENLAKECDPEAISTPNVINDNKNEENKFEADNSKMSLFYPNQGENKNKKLKTKKSNLKLPEIDSKAKAKEILGVASGDTLSIAPPPSKEAKSLPKEASN</sequence>
<name>A0AAD1X9I4_EUPCR</name>
<comment type="caution">
    <text evidence="2">The sequence shown here is derived from an EMBL/GenBank/DDBJ whole genome shotgun (WGS) entry which is preliminary data.</text>
</comment>
<accession>A0AAD1X9I4</accession>
<proteinExistence type="predicted"/>
<protein>
    <submittedName>
        <fullName evidence="2">Uncharacterized protein</fullName>
    </submittedName>
</protein>
<keyword evidence="3" id="KW-1185">Reference proteome</keyword>
<dbReference type="AlphaFoldDB" id="A0AAD1X9I4"/>
<evidence type="ECO:0000313" key="2">
    <source>
        <dbReference type="EMBL" id="CAI2362671.1"/>
    </source>
</evidence>
<feature type="compositionally biased region" description="Basic and acidic residues" evidence="1">
    <location>
        <begin position="171"/>
        <end position="182"/>
    </location>
</feature>
<reference evidence="2" key="1">
    <citation type="submission" date="2023-07" db="EMBL/GenBank/DDBJ databases">
        <authorList>
            <consortium name="AG Swart"/>
            <person name="Singh M."/>
            <person name="Singh A."/>
            <person name="Seah K."/>
            <person name="Emmerich C."/>
        </authorList>
    </citation>
    <scope>NUCLEOTIDE SEQUENCE</scope>
    <source>
        <strain evidence="2">DP1</strain>
    </source>
</reference>
<dbReference type="EMBL" id="CAMPGE010003825">
    <property type="protein sequence ID" value="CAI2362671.1"/>
    <property type="molecule type" value="Genomic_DNA"/>
</dbReference>